<keyword evidence="4" id="KW-1185">Reference proteome</keyword>
<gene>
    <name evidence="3" type="ORF">ABK249_02780</name>
</gene>
<dbReference type="PANTHER" id="PTHR41287">
    <property type="match status" value="1"/>
</dbReference>
<dbReference type="Pfam" id="PF03354">
    <property type="entry name" value="TerL_ATPase"/>
    <property type="match status" value="1"/>
</dbReference>
<organism evidence="3 4">
    <name type="scientific">Neorhizobium phenanthreniclasticum</name>
    <dbReference type="NCBI Taxonomy" id="3157917"/>
    <lineage>
        <taxon>Bacteria</taxon>
        <taxon>Pseudomonadati</taxon>
        <taxon>Pseudomonadota</taxon>
        <taxon>Alphaproteobacteria</taxon>
        <taxon>Hyphomicrobiales</taxon>
        <taxon>Rhizobiaceae</taxon>
        <taxon>Rhizobium/Agrobacterium group</taxon>
        <taxon>Neorhizobium</taxon>
    </lineage>
</organism>
<dbReference type="Proteomes" id="UP001496627">
    <property type="component" value="Unassembled WGS sequence"/>
</dbReference>
<accession>A0ABV0LW77</accession>
<evidence type="ECO:0000259" key="1">
    <source>
        <dbReference type="Pfam" id="PF03354"/>
    </source>
</evidence>
<dbReference type="RefSeq" id="WP_348862149.1">
    <property type="nucleotide sequence ID" value="NZ_JBEAAL010000001.1"/>
</dbReference>
<feature type="domain" description="Terminase large subunit-like endonuclease" evidence="2">
    <location>
        <begin position="409"/>
        <end position="560"/>
    </location>
</feature>
<dbReference type="Pfam" id="PF20441">
    <property type="entry name" value="TerL_nuclease"/>
    <property type="match status" value="1"/>
</dbReference>
<dbReference type="InterPro" id="IPR046462">
    <property type="entry name" value="TerL_nuclease"/>
</dbReference>
<evidence type="ECO:0000313" key="3">
    <source>
        <dbReference type="EMBL" id="MEQ1403847.1"/>
    </source>
</evidence>
<dbReference type="InterPro" id="IPR005021">
    <property type="entry name" value="Terminase_largesu-like"/>
</dbReference>
<evidence type="ECO:0000259" key="2">
    <source>
        <dbReference type="Pfam" id="PF20441"/>
    </source>
</evidence>
<proteinExistence type="predicted"/>
<sequence length="583" mass="65022">MGQRPAMSLAVQPDDLEGSWNFACPDWFERLQQGRSLIPDLPIDQEKAEKGLRIFEKLRVPDIDDKPTLGEACGPWFKDIVRTIFGSVDDDGVRHVAEIFALVGKKNSKTTYSGGLILACLLANKIPRAEILFVGPTQEIADTAFQQAVGMIEEDEEGYLQKRFHVQDHRKAIRDRVTKAFIKIKTFDMKVMTGSKPVIVLLDELHIMGSISYATRVIRQIRGALVRRRDSLFVIITTQSDEEPAGAFKAELEYARGVRDGRIKGNVRMLPILYEFPEAMQIDENKPWMDPRHWPMVMPNLGRSLHLESMVADFEAEREKGDDAIQIWASQHLNVQVGLALHGGRWIGSDYWPGASDKRITIDYLIKECDCIVAGIDGGGLDDLLGLNLTGRHKVTRRWLTWGRAWAQQDVFSRRKEIAERLRDFEKDGDLIVCKGATQDIVEVADILQHIWETGLMPEKGAIGLDPQAVAALVDEITSRSIPDDALVAVSQGFRLSAAIWGAERKLKDGTLKHCGSKLLSWCVGNAKAEQSGNAVLITKKAAGKAKIDPVIALFNAVTLMSRNPEARGGRLDDFLNNPVMVI</sequence>
<dbReference type="GO" id="GO:0004519">
    <property type="term" value="F:endonuclease activity"/>
    <property type="evidence" value="ECO:0007669"/>
    <property type="project" value="UniProtKB-KW"/>
</dbReference>
<keyword evidence="3" id="KW-0255">Endonuclease</keyword>
<dbReference type="InterPro" id="IPR046461">
    <property type="entry name" value="TerL_ATPase"/>
</dbReference>
<protein>
    <submittedName>
        <fullName evidence="3">Terminase TerL endonuclease subunit</fullName>
    </submittedName>
</protein>
<reference evidence="3 4" key="1">
    <citation type="submission" date="2024-05" db="EMBL/GenBank/DDBJ databases">
        <title>Neorhizobium sp. Rsf11, a plant growth promoting and heavy metal resistant PAH-degrader.</title>
        <authorList>
            <person name="Golubev S.N."/>
            <person name="Muratova A.Y."/>
            <person name="Markelova M.I."/>
        </authorList>
    </citation>
    <scope>NUCLEOTIDE SEQUENCE [LARGE SCALE GENOMIC DNA]</scope>
    <source>
        <strain evidence="3 4">Rsf11</strain>
    </source>
</reference>
<evidence type="ECO:0000313" key="4">
    <source>
        <dbReference type="Proteomes" id="UP001496627"/>
    </source>
</evidence>
<feature type="domain" description="Terminase large subunit-like ATPase" evidence="1">
    <location>
        <begin position="75"/>
        <end position="256"/>
    </location>
</feature>
<keyword evidence="3" id="KW-0540">Nuclease</keyword>
<dbReference type="PANTHER" id="PTHR41287:SF1">
    <property type="entry name" value="PROTEIN YMFN"/>
    <property type="match status" value="1"/>
</dbReference>
<comment type="caution">
    <text evidence="3">The sequence shown here is derived from an EMBL/GenBank/DDBJ whole genome shotgun (WGS) entry which is preliminary data.</text>
</comment>
<keyword evidence="3" id="KW-0378">Hydrolase</keyword>
<dbReference type="EMBL" id="JBEAAL010000001">
    <property type="protein sequence ID" value="MEQ1403847.1"/>
    <property type="molecule type" value="Genomic_DNA"/>
</dbReference>
<name>A0ABV0LW77_9HYPH</name>
<dbReference type="InterPro" id="IPR027417">
    <property type="entry name" value="P-loop_NTPase"/>
</dbReference>
<dbReference type="Gene3D" id="3.40.50.300">
    <property type="entry name" value="P-loop containing nucleotide triphosphate hydrolases"/>
    <property type="match status" value="1"/>
</dbReference>